<dbReference type="SUPFAM" id="SSF46894">
    <property type="entry name" value="C-terminal effector domain of the bipartite response regulators"/>
    <property type="match status" value="1"/>
</dbReference>
<gene>
    <name evidence="1" type="ORF">VHP8226_00936</name>
</gene>
<dbReference type="InterPro" id="IPR036388">
    <property type="entry name" value="WH-like_DNA-bd_sf"/>
</dbReference>
<proteinExistence type="predicted"/>
<evidence type="ECO:0000313" key="1">
    <source>
        <dbReference type="EMBL" id="CAH0525360.1"/>
    </source>
</evidence>
<organism evidence="1 2">
    <name type="scientific">Vibrio hippocampi</name>
    <dbReference type="NCBI Taxonomy" id="654686"/>
    <lineage>
        <taxon>Bacteria</taxon>
        <taxon>Pseudomonadati</taxon>
        <taxon>Pseudomonadota</taxon>
        <taxon>Gammaproteobacteria</taxon>
        <taxon>Vibrionales</taxon>
        <taxon>Vibrionaceae</taxon>
        <taxon>Vibrio</taxon>
    </lineage>
</organism>
<reference evidence="1" key="1">
    <citation type="submission" date="2021-12" db="EMBL/GenBank/DDBJ databases">
        <authorList>
            <person name="Rodrigo-Torres L."/>
            <person name="Arahal R. D."/>
            <person name="Lucena T."/>
        </authorList>
    </citation>
    <scope>NUCLEOTIDE SEQUENCE</scope>
    <source>
        <strain evidence="1">CECT 8226</strain>
    </source>
</reference>
<dbReference type="Gene3D" id="1.10.10.10">
    <property type="entry name" value="Winged helix-like DNA-binding domain superfamily/Winged helix DNA-binding domain"/>
    <property type="match status" value="1"/>
</dbReference>
<dbReference type="Proteomes" id="UP000838160">
    <property type="component" value="Unassembled WGS sequence"/>
</dbReference>
<comment type="caution">
    <text evidence="1">The sequence shown here is derived from an EMBL/GenBank/DDBJ whole genome shotgun (WGS) entry which is preliminary data.</text>
</comment>
<evidence type="ECO:0008006" key="3">
    <source>
        <dbReference type="Google" id="ProtNLM"/>
    </source>
</evidence>
<dbReference type="RefSeq" id="WP_237483951.1">
    <property type="nucleotide sequence ID" value="NZ_CAKLCM010000002.1"/>
</dbReference>
<name>A0ABN8DFX2_9VIBR</name>
<evidence type="ECO:0000313" key="2">
    <source>
        <dbReference type="Proteomes" id="UP000838160"/>
    </source>
</evidence>
<dbReference type="EMBL" id="CAKLCM010000002">
    <property type="protein sequence ID" value="CAH0525360.1"/>
    <property type="molecule type" value="Genomic_DNA"/>
</dbReference>
<dbReference type="InterPro" id="IPR016032">
    <property type="entry name" value="Sig_transdc_resp-reg_C-effctor"/>
</dbReference>
<protein>
    <recommendedName>
        <fullName evidence="3">OmpR/PhoB-type domain-containing protein</fullName>
    </recommendedName>
</protein>
<accession>A0ABN8DFX2</accession>
<sequence>MEKCFIASCNCCLNGDYYTEIRGAKPLGIISRNGSSNFHQRLICLLTSGAAGTVYSTQEIRDFVWVGKQVGEGSVPQLVHHTRKFLPEGYDIVSLRGKGYFLFNPAAPVCRLSGDSGYEANERLI</sequence>
<keyword evidence="2" id="KW-1185">Reference proteome</keyword>